<keyword evidence="2" id="KW-0479">Metal-binding</keyword>
<comment type="caution">
    <text evidence="6">The sequence shown here is derived from an EMBL/GenBank/DDBJ whole genome shotgun (WGS) entry which is preliminary data.</text>
</comment>
<keyword evidence="7" id="KW-1185">Reference proteome</keyword>
<gene>
    <name evidence="6" type="ORF">UG56_018835</name>
</gene>
<dbReference type="PANTHER" id="PTHR35005:SF1">
    <property type="entry name" value="2-AMINO-5-FORMYLAMINO-6-RIBOSYLAMINOPYRIMIDIN-4(3H)-ONE 5'-MONOPHOSPHATE DEFORMYLASE"/>
    <property type="match status" value="1"/>
</dbReference>
<reference evidence="6" key="1">
    <citation type="submission" date="2016-10" db="EMBL/GenBank/DDBJ databases">
        <title>Draft Genome Sequence of Nocardioides luteus Strain BAFB, an Alkane-Degrading Bacterium Isolated from JP-7 Polluted Soil.</title>
        <authorList>
            <person name="Brown L."/>
            <person name="Ruiz O.N."/>
            <person name="Gunasekera T."/>
        </authorList>
    </citation>
    <scope>NUCLEOTIDE SEQUENCE [LARGE SCALE GENOMIC DNA]</scope>
    <source>
        <strain evidence="6">BAFB</strain>
    </source>
</reference>
<organism evidence="6 7">
    <name type="scientific">Nocardioides luteus</name>
    <dbReference type="NCBI Taxonomy" id="1844"/>
    <lineage>
        <taxon>Bacteria</taxon>
        <taxon>Bacillati</taxon>
        <taxon>Actinomycetota</taxon>
        <taxon>Actinomycetes</taxon>
        <taxon>Propionibacteriales</taxon>
        <taxon>Nocardioidaceae</taxon>
        <taxon>Nocardioides</taxon>
    </lineage>
</organism>
<dbReference type="OrthoDB" id="9801445at2"/>
<name>A0A1J4N145_9ACTN</name>
<dbReference type="InterPro" id="IPR023871">
    <property type="entry name" value="MftE"/>
</dbReference>
<dbReference type="GO" id="GO:0046872">
    <property type="term" value="F:metal ion binding"/>
    <property type="evidence" value="ECO:0007669"/>
    <property type="project" value="UniProtKB-KW"/>
</dbReference>
<dbReference type="GO" id="GO:0009231">
    <property type="term" value="P:riboflavin biosynthetic process"/>
    <property type="evidence" value="ECO:0007669"/>
    <property type="project" value="TreeGrafter"/>
</dbReference>
<dbReference type="InterPro" id="IPR024087">
    <property type="entry name" value="Creatininase-like_sf"/>
</dbReference>
<keyword evidence="4" id="KW-0862">Zinc</keyword>
<evidence type="ECO:0000256" key="2">
    <source>
        <dbReference type="ARBA" id="ARBA00022723"/>
    </source>
</evidence>
<evidence type="ECO:0000256" key="3">
    <source>
        <dbReference type="ARBA" id="ARBA00022801"/>
    </source>
</evidence>
<accession>A0A1J4N145</accession>
<dbReference type="NCBIfam" id="TIGR03964">
    <property type="entry name" value="mycofact_creat"/>
    <property type="match status" value="1"/>
</dbReference>
<keyword evidence="3" id="KW-0378">Hydrolase</keyword>
<dbReference type="RefSeq" id="WP_045551837.1">
    <property type="nucleotide sequence ID" value="NZ_JZDQ02000027.1"/>
</dbReference>
<dbReference type="Pfam" id="PF02633">
    <property type="entry name" value="Creatininase"/>
    <property type="match status" value="1"/>
</dbReference>
<evidence type="ECO:0000256" key="1">
    <source>
        <dbReference type="ARBA" id="ARBA00001947"/>
    </source>
</evidence>
<dbReference type="EMBL" id="JZDQ02000027">
    <property type="protein sequence ID" value="OIJ25286.1"/>
    <property type="molecule type" value="Genomic_DNA"/>
</dbReference>
<comment type="similarity">
    <text evidence="5">Belongs to the creatininase superfamily.</text>
</comment>
<evidence type="ECO:0000256" key="5">
    <source>
        <dbReference type="ARBA" id="ARBA00024029"/>
    </source>
</evidence>
<dbReference type="STRING" id="1844.UG56_018835"/>
<evidence type="ECO:0000313" key="6">
    <source>
        <dbReference type="EMBL" id="OIJ25286.1"/>
    </source>
</evidence>
<dbReference type="GO" id="GO:0016811">
    <property type="term" value="F:hydrolase activity, acting on carbon-nitrogen (but not peptide) bonds, in linear amides"/>
    <property type="evidence" value="ECO:0007669"/>
    <property type="project" value="TreeGrafter"/>
</dbReference>
<proteinExistence type="inferred from homology"/>
<comment type="cofactor">
    <cofactor evidence="1">
        <name>Zn(2+)</name>
        <dbReference type="ChEBI" id="CHEBI:29105"/>
    </cofactor>
</comment>
<evidence type="ECO:0000256" key="4">
    <source>
        <dbReference type="ARBA" id="ARBA00022833"/>
    </source>
</evidence>
<dbReference type="SUPFAM" id="SSF102215">
    <property type="entry name" value="Creatininase"/>
    <property type="match status" value="1"/>
</dbReference>
<dbReference type="Proteomes" id="UP000033772">
    <property type="component" value="Unassembled WGS sequence"/>
</dbReference>
<protein>
    <submittedName>
        <fullName evidence="6">Mycofactocin system creatininase family protein</fullName>
    </submittedName>
</protein>
<dbReference type="PANTHER" id="PTHR35005">
    <property type="entry name" value="3-DEHYDRO-SCYLLO-INOSOSE HYDROLASE"/>
    <property type="match status" value="1"/>
</dbReference>
<evidence type="ECO:0000313" key="7">
    <source>
        <dbReference type="Proteomes" id="UP000033772"/>
    </source>
</evidence>
<dbReference type="InterPro" id="IPR003785">
    <property type="entry name" value="Creatininase/forma_Hydrolase"/>
</dbReference>
<sequence length="231" mass="23853">MYTLGDATWPQVRRGTVLLVPVGSLEQHGPHLPFDTDTTIASAVTQGVADRLAEQGVESWVAPPIAIGSSGEHQSFAGTVSIGSDALHLVVVELVRSARTWAERVVLVNGHGGNAAALTSAVNQLAFEGQSACWLPCRTEEFDLHAGRTETSLMLHLRPEAVHMDLAEPGDTRPLAEILPAMRAGGVAAVSANGVLGDPTGATAAEGAEALALMIEQTTMDVLAPGGVAVG</sequence>
<dbReference type="Gene3D" id="3.40.50.10310">
    <property type="entry name" value="Creatininase"/>
    <property type="match status" value="1"/>
</dbReference>
<dbReference type="AlphaFoldDB" id="A0A1J4N145"/>